<protein>
    <submittedName>
        <fullName evidence="3">Uncharacterized protein</fullName>
    </submittedName>
</protein>
<dbReference type="PANTHER" id="PTHR31616">
    <property type="entry name" value="TREHALASE"/>
    <property type="match status" value="1"/>
</dbReference>
<evidence type="ECO:0000259" key="1">
    <source>
        <dbReference type="Pfam" id="PF00723"/>
    </source>
</evidence>
<dbReference type="Proteomes" id="UP000076078">
    <property type="component" value="Unassembled WGS sequence"/>
</dbReference>
<evidence type="ECO:0000313" key="4">
    <source>
        <dbReference type="Proteomes" id="UP000076078"/>
    </source>
</evidence>
<dbReference type="AlphaFoldDB" id="A0A151ZBJ0"/>
<reference evidence="3 4" key="1">
    <citation type="submission" date="2015-12" db="EMBL/GenBank/DDBJ databases">
        <title>Dictyostelia acquired genes for synthesis and detection of signals that induce cell-type specialization by lateral gene transfer from prokaryotes.</title>
        <authorList>
            <person name="Gloeckner G."/>
            <person name="Schaap P."/>
        </authorList>
    </citation>
    <scope>NUCLEOTIDE SEQUENCE [LARGE SCALE GENOMIC DNA]</scope>
    <source>
        <strain evidence="3 4">TK</strain>
    </source>
</reference>
<sequence length="642" mass="73569">MSFSSVMEKDDYPPIENHGVIGNMLTTALIDTTANINFMCWPHFDSPALFCSLLDKNKGGYWNIEPTCKKTKYTSKQSYWPDTNVIQTRFQYPDGVVSIIDYMPIVNKQGLRWLIRKIKGIRGTTGLSMKFKPTFNFGRDKHVMKPVTNGFRVESGESALEFLTEIASQLKEVAPGDNELGPHLECMFTLGENESVVMILKDAIVNDVDHNAEFAQMLKHESNIFKMEEKLFTSTIFYWQSWLDRCTYKGRWREIVERSALVLKLLTFSPTGAIVASPTCSLPEGVGGERNWDYRYTWIRDAAFTIYGLIRIGFTEEAHDFMKWLEARCADAVYDKPDQLPLKIMYSIHGDAKIPEKSLEHLEGYKKSFPVRVGNDAVNQIQMDIFGELLDSIYLSNKYGTLVSYEFWIHIRKLVDYVADNWKIKDEGIWEVRSGKQHFVYSKIMCWVCLDRGLRLSDRRSFPAPRVKWITIRDEIYEEIQNKGYNPEMKAFMQSYESQELDASTLIMSLVFFMAPSDPRNLSTIQRILRPPEEGGLVSNSLVFRYTGEDGLDGNEGTFNICTFWLIEALTRAGKYDKQLLTKARLMFDEMLGYSNHLGLFSEEIALDGSMLGNFPQALTHLSLISAAFNLDRTLSGKSSNS</sequence>
<dbReference type="OMA" id="VEWMCVP"/>
<feature type="domain" description="GH15-like" evidence="1">
    <location>
        <begin position="253"/>
        <end position="628"/>
    </location>
</feature>
<proteinExistence type="predicted"/>
<organism evidence="3 4">
    <name type="scientific">Tieghemostelium lacteum</name>
    <name type="common">Slime mold</name>
    <name type="synonym">Dictyostelium lacteum</name>
    <dbReference type="NCBI Taxonomy" id="361077"/>
    <lineage>
        <taxon>Eukaryota</taxon>
        <taxon>Amoebozoa</taxon>
        <taxon>Evosea</taxon>
        <taxon>Eumycetozoa</taxon>
        <taxon>Dictyostelia</taxon>
        <taxon>Dictyosteliales</taxon>
        <taxon>Raperosteliaceae</taxon>
        <taxon>Tieghemostelium</taxon>
    </lineage>
</organism>
<dbReference type="OrthoDB" id="406733at2759"/>
<gene>
    <name evidence="3" type="ORF">DLAC_08259</name>
</gene>
<dbReference type="SUPFAM" id="SSF48208">
    <property type="entry name" value="Six-hairpin glycosidases"/>
    <property type="match status" value="1"/>
</dbReference>
<dbReference type="EMBL" id="LODT01000035">
    <property type="protein sequence ID" value="KYQ91313.1"/>
    <property type="molecule type" value="Genomic_DNA"/>
</dbReference>
<dbReference type="Pfam" id="PF19291">
    <property type="entry name" value="TREH_N"/>
    <property type="match status" value="1"/>
</dbReference>
<accession>A0A151ZBJ0</accession>
<dbReference type="InterPro" id="IPR008928">
    <property type="entry name" value="6-hairpin_glycosidase_sf"/>
</dbReference>
<dbReference type="InParanoid" id="A0A151ZBJ0"/>
<dbReference type="GO" id="GO:0005975">
    <property type="term" value="P:carbohydrate metabolic process"/>
    <property type="evidence" value="ECO:0007669"/>
    <property type="project" value="InterPro"/>
</dbReference>
<evidence type="ECO:0000313" key="3">
    <source>
        <dbReference type="EMBL" id="KYQ91313.1"/>
    </source>
</evidence>
<dbReference type="Pfam" id="PF00723">
    <property type="entry name" value="Glyco_hydro_15"/>
    <property type="match status" value="1"/>
</dbReference>
<keyword evidence="4" id="KW-1185">Reference proteome</keyword>
<dbReference type="InterPro" id="IPR012341">
    <property type="entry name" value="6hp_glycosidase-like_sf"/>
</dbReference>
<feature type="domain" description="Trehalase-like N-terminal" evidence="2">
    <location>
        <begin position="10"/>
        <end position="158"/>
    </location>
</feature>
<dbReference type="GO" id="GO:0004553">
    <property type="term" value="F:hydrolase activity, hydrolyzing O-glycosyl compounds"/>
    <property type="evidence" value="ECO:0007669"/>
    <property type="project" value="TreeGrafter"/>
</dbReference>
<dbReference type="InterPro" id="IPR045582">
    <property type="entry name" value="Trehalase-like_N"/>
</dbReference>
<name>A0A151ZBJ0_TIELA</name>
<comment type="caution">
    <text evidence="3">The sequence shown here is derived from an EMBL/GenBank/DDBJ whole genome shotgun (WGS) entry which is preliminary data.</text>
</comment>
<dbReference type="PANTHER" id="PTHR31616:SF0">
    <property type="entry name" value="GLUCAN 1,4-ALPHA-GLUCOSIDASE"/>
    <property type="match status" value="1"/>
</dbReference>
<dbReference type="Gene3D" id="1.50.10.10">
    <property type="match status" value="1"/>
</dbReference>
<evidence type="ECO:0000259" key="2">
    <source>
        <dbReference type="Pfam" id="PF19291"/>
    </source>
</evidence>
<dbReference type="InterPro" id="IPR011613">
    <property type="entry name" value="GH15-like"/>
</dbReference>